<protein>
    <submittedName>
        <fullName evidence="1">Uncharacterized protein</fullName>
    </submittedName>
</protein>
<proteinExistence type="predicted"/>
<name>A0A392QPG9_9FABA</name>
<dbReference type="AlphaFoldDB" id="A0A392QPG9"/>
<keyword evidence="2" id="KW-1185">Reference proteome</keyword>
<dbReference type="Proteomes" id="UP000265520">
    <property type="component" value="Unassembled WGS sequence"/>
</dbReference>
<comment type="caution">
    <text evidence="1">The sequence shown here is derived from an EMBL/GenBank/DDBJ whole genome shotgun (WGS) entry which is preliminary data.</text>
</comment>
<reference evidence="1 2" key="1">
    <citation type="journal article" date="2018" name="Front. Plant Sci.">
        <title>Red Clover (Trifolium pratense) and Zigzag Clover (T. medium) - A Picture of Genomic Similarities and Differences.</title>
        <authorList>
            <person name="Dluhosova J."/>
            <person name="Istvanek J."/>
            <person name="Nedelnik J."/>
            <person name="Repkova J."/>
        </authorList>
    </citation>
    <scope>NUCLEOTIDE SEQUENCE [LARGE SCALE GENOMIC DNA]</scope>
    <source>
        <strain evidence="2">cv. 10/8</strain>
        <tissue evidence="1">Leaf</tissue>
    </source>
</reference>
<sequence>MEVLVSLDELFSKFRITASILGARLDKVTLLVLSKKILSRRSEIARFLYKPDVWKEPEDI</sequence>
<feature type="non-terminal residue" evidence="1">
    <location>
        <position position="60"/>
    </location>
</feature>
<accession>A0A392QPG9</accession>
<dbReference type="EMBL" id="LXQA010151533">
    <property type="protein sequence ID" value="MCI26138.1"/>
    <property type="molecule type" value="Genomic_DNA"/>
</dbReference>
<evidence type="ECO:0000313" key="2">
    <source>
        <dbReference type="Proteomes" id="UP000265520"/>
    </source>
</evidence>
<evidence type="ECO:0000313" key="1">
    <source>
        <dbReference type="EMBL" id="MCI26138.1"/>
    </source>
</evidence>
<organism evidence="1 2">
    <name type="scientific">Trifolium medium</name>
    <dbReference type="NCBI Taxonomy" id="97028"/>
    <lineage>
        <taxon>Eukaryota</taxon>
        <taxon>Viridiplantae</taxon>
        <taxon>Streptophyta</taxon>
        <taxon>Embryophyta</taxon>
        <taxon>Tracheophyta</taxon>
        <taxon>Spermatophyta</taxon>
        <taxon>Magnoliopsida</taxon>
        <taxon>eudicotyledons</taxon>
        <taxon>Gunneridae</taxon>
        <taxon>Pentapetalae</taxon>
        <taxon>rosids</taxon>
        <taxon>fabids</taxon>
        <taxon>Fabales</taxon>
        <taxon>Fabaceae</taxon>
        <taxon>Papilionoideae</taxon>
        <taxon>50 kb inversion clade</taxon>
        <taxon>NPAAA clade</taxon>
        <taxon>Hologalegina</taxon>
        <taxon>IRL clade</taxon>
        <taxon>Trifolieae</taxon>
        <taxon>Trifolium</taxon>
    </lineage>
</organism>